<dbReference type="KEGG" id="taj:C1A40_00115"/>
<accession>A0A2I7SDK9</accession>
<gene>
    <name evidence="1" type="ORF">C1A40_00115</name>
</gene>
<sequence length="319" mass="37695">MKVTIISLDNWGFNSFIEEELRRQGVEVYHINFDAFKYKYPSKFHKSLNFIMKTFFDYNFKRVHLNNHLLKRFELLGKQDQILVIKGDNLSIKTIGIIREKYCDKLIGFFNDSFSRYPRMEKVQHAFDEVFSFEPVDAKRFGFKFISNYIYFPIASQKDHKPYVYDIFNISSIGKRFDALPKLRSYFENLNLKAKLIAFSGKPIKNKINGVEYINKKISIKEMLELVDVSKMILDLQRPKQDGLSFRVFEALGKQKKLVTTNASIVNYDFYHPNNILVIEIDKIQIPSTFLNAPYHEIDEAILNKYHISNWVKTVFNLN</sequence>
<dbReference type="OrthoDB" id="3251881at2"/>
<keyword evidence="2" id="KW-1185">Reference proteome</keyword>
<proteinExistence type="predicted"/>
<evidence type="ECO:0008006" key="3">
    <source>
        <dbReference type="Google" id="ProtNLM"/>
    </source>
</evidence>
<reference evidence="2" key="1">
    <citation type="submission" date="2018-01" db="EMBL/GenBank/DDBJ databases">
        <title>Complete genome of Tamlana sp. UJ94.</title>
        <authorList>
            <person name="Jung J."/>
            <person name="Chung D."/>
            <person name="Bae S.S."/>
            <person name="Baek K."/>
        </authorList>
    </citation>
    <scope>NUCLEOTIDE SEQUENCE [LARGE SCALE GENOMIC DNA]</scope>
    <source>
        <strain evidence="2">UJ94</strain>
    </source>
</reference>
<dbReference type="RefSeq" id="WP_102994108.1">
    <property type="nucleotide sequence ID" value="NZ_CP025938.1"/>
</dbReference>
<dbReference type="Proteomes" id="UP000236592">
    <property type="component" value="Chromosome"/>
</dbReference>
<evidence type="ECO:0000313" key="1">
    <source>
        <dbReference type="EMBL" id="AUS03984.1"/>
    </source>
</evidence>
<evidence type="ECO:0000313" key="2">
    <source>
        <dbReference type="Proteomes" id="UP000236592"/>
    </source>
</evidence>
<name>A0A2I7SDK9_9FLAO</name>
<dbReference type="AlphaFoldDB" id="A0A2I7SDK9"/>
<protein>
    <recommendedName>
        <fullName evidence="3">Lipopolysaccharide core biosynthesis protein rfaS</fullName>
    </recommendedName>
</protein>
<organism evidence="1 2">
    <name type="scientific">Pseudotamlana carrageenivorans</name>
    <dbReference type="NCBI Taxonomy" id="2069432"/>
    <lineage>
        <taxon>Bacteria</taxon>
        <taxon>Pseudomonadati</taxon>
        <taxon>Bacteroidota</taxon>
        <taxon>Flavobacteriia</taxon>
        <taxon>Flavobacteriales</taxon>
        <taxon>Flavobacteriaceae</taxon>
        <taxon>Pseudotamlana</taxon>
    </lineage>
</organism>
<dbReference type="EMBL" id="CP025938">
    <property type="protein sequence ID" value="AUS03984.1"/>
    <property type="molecule type" value="Genomic_DNA"/>
</dbReference>